<comment type="caution">
    <text evidence="2">The sequence shown here is derived from an EMBL/GenBank/DDBJ whole genome shotgun (WGS) entry which is preliminary data.</text>
</comment>
<name>A0A8J4EY76_9CHLO</name>
<gene>
    <name evidence="2" type="ORF">Vafri_6447</name>
</gene>
<dbReference type="EMBL" id="BNCO01000008">
    <property type="protein sequence ID" value="GIL50320.1"/>
    <property type="molecule type" value="Genomic_DNA"/>
</dbReference>
<keyword evidence="3" id="KW-1185">Reference proteome</keyword>
<evidence type="ECO:0000256" key="1">
    <source>
        <dbReference type="SAM" id="MobiDB-lite"/>
    </source>
</evidence>
<dbReference type="AlphaFoldDB" id="A0A8J4EY76"/>
<feature type="region of interest" description="Disordered" evidence="1">
    <location>
        <begin position="1"/>
        <end position="60"/>
    </location>
</feature>
<protein>
    <submittedName>
        <fullName evidence="2">Uncharacterized protein</fullName>
    </submittedName>
</protein>
<feature type="compositionally biased region" description="Polar residues" evidence="1">
    <location>
        <begin position="86"/>
        <end position="103"/>
    </location>
</feature>
<accession>A0A8J4EY76</accession>
<dbReference type="Proteomes" id="UP000747399">
    <property type="component" value="Unassembled WGS sequence"/>
</dbReference>
<feature type="compositionally biased region" description="Basic and acidic residues" evidence="1">
    <location>
        <begin position="9"/>
        <end position="19"/>
    </location>
</feature>
<feature type="region of interest" description="Disordered" evidence="1">
    <location>
        <begin position="81"/>
        <end position="103"/>
    </location>
</feature>
<proteinExistence type="predicted"/>
<reference evidence="2" key="1">
    <citation type="journal article" date="2021" name="Proc. Natl. Acad. Sci. U.S.A.">
        <title>Three genomes in the algal genus Volvox reveal the fate of a haploid sex-determining region after a transition to homothallism.</title>
        <authorList>
            <person name="Yamamoto K."/>
            <person name="Hamaji T."/>
            <person name="Kawai-Toyooka H."/>
            <person name="Matsuzaki R."/>
            <person name="Takahashi F."/>
            <person name="Nishimura Y."/>
            <person name="Kawachi M."/>
            <person name="Noguchi H."/>
            <person name="Minakuchi Y."/>
            <person name="Umen J.G."/>
            <person name="Toyoda A."/>
            <person name="Nozaki H."/>
        </authorList>
    </citation>
    <scope>NUCLEOTIDE SEQUENCE</scope>
    <source>
        <strain evidence="2">NIES-3780</strain>
    </source>
</reference>
<evidence type="ECO:0000313" key="2">
    <source>
        <dbReference type="EMBL" id="GIL50320.1"/>
    </source>
</evidence>
<organism evidence="2 3">
    <name type="scientific">Volvox africanus</name>
    <dbReference type="NCBI Taxonomy" id="51714"/>
    <lineage>
        <taxon>Eukaryota</taxon>
        <taxon>Viridiplantae</taxon>
        <taxon>Chlorophyta</taxon>
        <taxon>core chlorophytes</taxon>
        <taxon>Chlorophyceae</taxon>
        <taxon>CS clade</taxon>
        <taxon>Chlamydomonadales</taxon>
        <taxon>Volvocaceae</taxon>
        <taxon>Volvox</taxon>
    </lineage>
</organism>
<sequence>MVRLWSISRRLETQVDGKKTRERRKKAMVTGGASSGRAGAPLPPLPPDSLDRGPAAQVPRYRPSAITFEKAAAATTAVAPARTFGGRSSSNSAWRTPSDSPMA</sequence>
<evidence type="ECO:0000313" key="3">
    <source>
        <dbReference type="Proteomes" id="UP000747399"/>
    </source>
</evidence>